<accession>A0A7S3L7R5</accession>
<name>A0A7S3L7R5_9STRA</name>
<sequence length="270" mass="30325">MTTLPPELATKLQSASSSSITLNAEECKTLISATEKPSFVSVTLKFSRYGSFEISDFALPALTIDALRSEATAKWNRMVENDFLIFSNDKYTHEVSDNYLHHVKCPRTFFIKTKQIGFSEFNENQALDYAGVNEIVDVALDDARFPSPVSIPDNDPLLLHTVKELELKHNLYNPLEKGCEYTRREFISSVLVLAASIADVKMACEEDVHGSVGYGPVDWTAHYHNHRMCITEGKKDIATQGLYQNLAQLAAAEEGRGQKRQFCVDFLFTE</sequence>
<proteinExistence type="predicted"/>
<dbReference type="AlphaFoldDB" id="A0A7S3L7R5"/>
<evidence type="ECO:0000313" key="1">
    <source>
        <dbReference type="EMBL" id="CAE0413382.1"/>
    </source>
</evidence>
<dbReference type="EMBL" id="HBIM01013053">
    <property type="protein sequence ID" value="CAE0413382.1"/>
    <property type="molecule type" value="Transcribed_RNA"/>
</dbReference>
<gene>
    <name evidence="1" type="ORF">ACOF00016_LOCUS10638</name>
</gene>
<organism evidence="1">
    <name type="scientific">Amphora coffeiformis</name>
    <dbReference type="NCBI Taxonomy" id="265554"/>
    <lineage>
        <taxon>Eukaryota</taxon>
        <taxon>Sar</taxon>
        <taxon>Stramenopiles</taxon>
        <taxon>Ochrophyta</taxon>
        <taxon>Bacillariophyta</taxon>
        <taxon>Bacillariophyceae</taxon>
        <taxon>Bacillariophycidae</taxon>
        <taxon>Thalassiophysales</taxon>
        <taxon>Catenulaceae</taxon>
        <taxon>Amphora</taxon>
    </lineage>
</organism>
<reference evidence="1" key="1">
    <citation type="submission" date="2021-01" db="EMBL/GenBank/DDBJ databases">
        <authorList>
            <person name="Corre E."/>
            <person name="Pelletier E."/>
            <person name="Niang G."/>
            <person name="Scheremetjew M."/>
            <person name="Finn R."/>
            <person name="Kale V."/>
            <person name="Holt S."/>
            <person name="Cochrane G."/>
            <person name="Meng A."/>
            <person name="Brown T."/>
            <person name="Cohen L."/>
        </authorList>
    </citation>
    <scope>NUCLEOTIDE SEQUENCE</scope>
    <source>
        <strain evidence="1">CCMP127</strain>
    </source>
</reference>
<protein>
    <submittedName>
        <fullName evidence="1">Uncharacterized protein</fullName>
    </submittedName>
</protein>